<evidence type="ECO:0000256" key="3">
    <source>
        <dbReference type="SAM" id="Phobius"/>
    </source>
</evidence>
<accession>A0A9J5YE88</accession>
<sequence length="256" mass="29059">MKLGPDGHLWVYQWDENALDWKVISDVLFNVYAENCGYPTVCGRYGICTSNGKCSCPPDQNFFRPLDERKIDVGCLQLTSIYCNSLQYHSFVELKNTTYFAFEFSDELISGILPFERKKYDSDGATTGSCLLLNEVFSLIDTEDGIDKRVFLKVQNSSNTQNQSQTISGGKKSRPHIVIIGSTLAAFFGIMLSITAFFVIFKKRTKDSRKAGGFLDLKPIFPGMLTQFSYNELRTITEDFSRKLGKEDLAQYMKEH</sequence>
<proteinExistence type="predicted"/>
<dbReference type="Pfam" id="PF00954">
    <property type="entry name" value="S_locus_glycop"/>
    <property type="match status" value="1"/>
</dbReference>
<dbReference type="PANTHER" id="PTHR47976:SF88">
    <property type="entry name" value="RECEPTOR-LIKE SERINE_THREONINE-PROTEIN KINASE"/>
    <property type="match status" value="1"/>
</dbReference>
<evidence type="ECO:0000313" key="5">
    <source>
        <dbReference type="EMBL" id="KAG5597318.1"/>
    </source>
</evidence>
<dbReference type="AlphaFoldDB" id="A0A9J5YE88"/>
<protein>
    <recommendedName>
        <fullName evidence="4">S-locus glycoprotein domain-containing protein</fullName>
    </recommendedName>
</protein>
<keyword evidence="2" id="KW-1015">Disulfide bond</keyword>
<comment type="caution">
    <text evidence="5">The sequence shown here is derived from an EMBL/GenBank/DDBJ whole genome shotgun (WGS) entry which is preliminary data.</text>
</comment>
<keyword evidence="6" id="KW-1185">Reference proteome</keyword>
<gene>
    <name evidence="5" type="ORF">H5410_038550</name>
</gene>
<dbReference type="InterPro" id="IPR051343">
    <property type="entry name" value="G-type_lectin_kinases/EP1-like"/>
</dbReference>
<feature type="transmembrane region" description="Helical" evidence="3">
    <location>
        <begin position="177"/>
        <end position="201"/>
    </location>
</feature>
<keyword evidence="3" id="KW-0472">Membrane</keyword>
<keyword evidence="3" id="KW-1133">Transmembrane helix</keyword>
<name>A0A9J5YE88_SOLCO</name>
<dbReference type="PANTHER" id="PTHR47976">
    <property type="entry name" value="G-TYPE LECTIN S-RECEPTOR-LIKE SERINE/THREONINE-PROTEIN KINASE SD2-5"/>
    <property type="match status" value="1"/>
</dbReference>
<dbReference type="GO" id="GO:0048544">
    <property type="term" value="P:recognition of pollen"/>
    <property type="evidence" value="ECO:0007669"/>
    <property type="project" value="InterPro"/>
</dbReference>
<dbReference type="InterPro" id="IPR000858">
    <property type="entry name" value="S_locus_glycoprot_dom"/>
</dbReference>
<evidence type="ECO:0000259" key="4">
    <source>
        <dbReference type="Pfam" id="PF00954"/>
    </source>
</evidence>
<reference evidence="5 6" key="1">
    <citation type="submission" date="2020-09" db="EMBL/GenBank/DDBJ databases">
        <title>De no assembly of potato wild relative species, Solanum commersonii.</title>
        <authorList>
            <person name="Cho K."/>
        </authorList>
    </citation>
    <scope>NUCLEOTIDE SEQUENCE [LARGE SCALE GENOMIC DNA]</scope>
    <source>
        <strain evidence="5">LZ3.2</strain>
        <tissue evidence="5">Leaf</tissue>
    </source>
</reference>
<dbReference type="Proteomes" id="UP000824120">
    <property type="component" value="Chromosome 7"/>
</dbReference>
<keyword evidence="1" id="KW-0732">Signal</keyword>
<organism evidence="5 6">
    <name type="scientific">Solanum commersonii</name>
    <name type="common">Commerson's wild potato</name>
    <name type="synonym">Commerson's nightshade</name>
    <dbReference type="NCBI Taxonomy" id="4109"/>
    <lineage>
        <taxon>Eukaryota</taxon>
        <taxon>Viridiplantae</taxon>
        <taxon>Streptophyta</taxon>
        <taxon>Embryophyta</taxon>
        <taxon>Tracheophyta</taxon>
        <taxon>Spermatophyta</taxon>
        <taxon>Magnoliopsida</taxon>
        <taxon>eudicotyledons</taxon>
        <taxon>Gunneridae</taxon>
        <taxon>Pentapetalae</taxon>
        <taxon>asterids</taxon>
        <taxon>lamiids</taxon>
        <taxon>Solanales</taxon>
        <taxon>Solanaceae</taxon>
        <taxon>Solanoideae</taxon>
        <taxon>Solaneae</taxon>
        <taxon>Solanum</taxon>
    </lineage>
</organism>
<dbReference type="OrthoDB" id="4062651at2759"/>
<evidence type="ECO:0000256" key="1">
    <source>
        <dbReference type="ARBA" id="ARBA00022729"/>
    </source>
</evidence>
<evidence type="ECO:0000256" key="2">
    <source>
        <dbReference type="ARBA" id="ARBA00023157"/>
    </source>
</evidence>
<keyword evidence="3" id="KW-0812">Transmembrane</keyword>
<dbReference type="EMBL" id="JACXVP010000007">
    <property type="protein sequence ID" value="KAG5597318.1"/>
    <property type="molecule type" value="Genomic_DNA"/>
</dbReference>
<evidence type="ECO:0000313" key="6">
    <source>
        <dbReference type="Proteomes" id="UP000824120"/>
    </source>
</evidence>
<feature type="domain" description="S-locus glycoprotein" evidence="4">
    <location>
        <begin position="2"/>
        <end position="56"/>
    </location>
</feature>